<organism evidence="1 2">
    <name type="scientific">Naganishia vaughanmartiniae</name>
    <dbReference type="NCBI Taxonomy" id="1424756"/>
    <lineage>
        <taxon>Eukaryota</taxon>
        <taxon>Fungi</taxon>
        <taxon>Dikarya</taxon>
        <taxon>Basidiomycota</taxon>
        <taxon>Agaricomycotina</taxon>
        <taxon>Tremellomycetes</taxon>
        <taxon>Filobasidiales</taxon>
        <taxon>Filobasidiaceae</taxon>
        <taxon>Naganishia</taxon>
    </lineage>
</organism>
<dbReference type="Proteomes" id="UP001243375">
    <property type="component" value="Unassembled WGS sequence"/>
</dbReference>
<keyword evidence="2" id="KW-1185">Reference proteome</keyword>
<evidence type="ECO:0000313" key="2">
    <source>
        <dbReference type="Proteomes" id="UP001243375"/>
    </source>
</evidence>
<sequence length="135" mass="14807">MHNVVRAGLTPKLRDVPTLIDMLTYTSAPAHAQLLEPTEFAPKTLRYDPPIEEFSVLRLRLTEAGQTEVHRPIEGPSMVVVTDGSGKVVVKGGECDGEQVEIKRGQVLFIAAEVEVEYTASGKEGLELFRAYVEA</sequence>
<name>A0ACC2X4Q7_9TREE</name>
<dbReference type="EMBL" id="JASBWU010000010">
    <property type="protein sequence ID" value="KAJ9118753.1"/>
    <property type="molecule type" value="Genomic_DNA"/>
</dbReference>
<protein>
    <submittedName>
        <fullName evidence="1">Uncharacterized protein</fullName>
    </submittedName>
</protein>
<proteinExistence type="predicted"/>
<comment type="caution">
    <text evidence="1">The sequence shown here is derived from an EMBL/GenBank/DDBJ whole genome shotgun (WGS) entry which is preliminary data.</text>
</comment>
<evidence type="ECO:0000313" key="1">
    <source>
        <dbReference type="EMBL" id="KAJ9118753.1"/>
    </source>
</evidence>
<gene>
    <name evidence="1" type="ORF">QFC22_003974</name>
</gene>
<accession>A0ACC2X4Q7</accession>
<reference evidence="1" key="1">
    <citation type="submission" date="2023-04" db="EMBL/GenBank/DDBJ databases">
        <title>Draft Genome sequencing of Naganishia species isolated from polar environments using Oxford Nanopore Technology.</title>
        <authorList>
            <person name="Leo P."/>
            <person name="Venkateswaran K."/>
        </authorList>
    </citation>
    <scope>NUCLEOTIDE SEQUENCE</scope>
    <source>
        <strain evidence="1">MNA-CCFEE 5425</strain>
    </source>
</reference>